<dbReference type="Proteomes" id="UP001159363">
    <property type="component" value="Chromosome 11"/>
</dbReference>
<gene>
    <name evidence="3" type="ORF">PR048_028374</name>
</gene>
<feature type="transmembrane region" description="Helical" evidence="1">
    <location>
        <begin position="12"/>
        <end position="31"/>
    </location>
</feature>
<feature type="non-terminal residue" evidence="3">
    <location>
        <position position="273"/>
    </location>
</feature>
<name>A0ABQ9GJ54_9NEOP</name>
<keyword evidence="1" id="KW-0472">Membrane</keyword>
<reference evidence="3 4" key="1">
    <citation type="submission" date="2023-02" db="EMBL/GenBank/DDBJ databases">
        <title>LHISI_Scaffold_Assembly.</title>
        <authorList>
            <person name="Stuart O.P."/>
            <person name="Cleave R."/>
            <person name="Magrath M.J.L."/>
            <person name="Mikheyev A.S."/>
        </authorList>
    </citation>
    <scope>NUCLEOTIDE SEQUENCE [LARGE SCALE GENOMIC DNA]</scope>
    <source>
        <strain evidence="3">Daus_M_001</strain>
        <tissue evidence="3">Leg muscle</tissue>
    </source>
</reference>
<protein>
    <recommendedName>
        <fullName evidence="2">VWFA domain-containing protein</fullName>
    </recommendedName>
</protein>
<keyword evidence="4" id="KW-1185">Reference proteome</keyword>
<evidence type="ECO:0000313" key="3">
    <source>
        <dbReference type="EMBL" id="KAJ8872034.1"/>
    </source>
</evidence>
<keyword evidence="1" id="KW-1133">Transmembrane helix</keyword>
<feature type="domain" description="VWFA" evidence="2">
    <location>
        <begin position="22"/>
        <end position="135"/>
    </location>
</feature>
<evidence type="ECO:0000313" key="4">
    <source>
        <dbReference type="Proteomes" id="UP001159363"/>
    </source>
</evidence>
<evidence type="ECO:0000256" key="1">
    <source>
        <dbReference type="SAM" id="Phobius"/>
    </source>
</evidence>
<evidence type="ECO:0000259" key="2">
    <source>
        <dbReference type="PROSITE" id="PS50234"/>
    </source>
</evidence>
<dbReference type="InterPro" id="IPR036465">
    <property type="entry name" value="vWFA_dom_sf"/>
</dbReference>
<dbReference type="SUPFAM" id="SSF53300">
    <property type="entry name" value="vWA-like"/>
    <property type="match status" value="1"/>
</dbReference>
<dbReference type="Pfam" id="PF00092">
    <property type="entry name" value="VWA"/>
    <property type="match status" value="1"/>
</dbReference>
<dbReference type="InterPro" id="IPR002035">
    <property type="entry name" value="VWF_A"/>
</dbReference>
<keyword evidence="1" id="KW-0812">Transmembrane</keyword>
<dbReference type="InterPro" id="IPR050934">
    <property type="entry name" value="ITIH"/>
</dbReference>
<organism evidence="3 4">
    <name type="scientific">Dryococelus australis</name>
    <dbReference type="NCBI Taxonomy" id="614101"/>
    <lineage>
        <taxon>Eukaryota</taxon>
        <taxon>Metazoa</taxon>
        <taxon>Ecdysozoa</taxon>
        <taxon>Arthropoda</taxon>
        <taxon>Hexapoda</taxon>
        <taxon>Insecta</taxon>
        <taxon>Pterygota</taxon>
        <taxon>Neoptera</taxon>
        <taxon>Polyneoptera</taxon>
        <taxon>Phasmatodea</taxon>
        <taxon>Verophasmatodea</taxon>
        <taxon>Anareolatae</taxon>
        <taxon>Phasmatidae</taxon>
        <taxon>Eurycanthinae</taxon>
        <taxon>Dryococelus</taxon>
    </lineage>
</organism>
<dbReference type="Gene3D" id="3.40.50.410">
    <property type="entry name" value="von Willebrand factor, type A domain"/>
    <property type="match status" value="1"/>
</dbReference>
<dbReference type="EMBL" id="JARBHB010000012">
    <property type="protein sequence ID" value="KAJ8872034.1"/>
    <property type="molecule type" value="Genomic_DNA"/>
</dbReference>
<comment type="caution">
    <text evidence="3">The sequence shown here is derived from an EMBL/GenBank/DDBJ whole genome shotgun (WGS) entry which is preliminary data.</text>
</comment>
<dbReference type="PANTHER" id="PTHR10338">
    <property type="entry name" value="INTER-ALPHA-TRYPSIN INHIBITOR HEAVY CHAIN FAMILY MEMBER"/>
    <property type="match status" value="1"/>
</dbReference>
<dbReference type="PROSITE" id="PS50234">
    <property type="entry name" value="VWFA"/>
    <property type="match status" value="1"/>
</dbReference>
<proteinExistence type="predicted"/>
<sequence length="273" mass="30141">MVTYLLSCMNHIYYIIIFIVISGTNIHGALLKGLELAHLGRKLTGPDNEENKPEPIMIFLTDGESNVGESDPEKIVGIVTDKNGADGVSIFALAFGDYANSQFLKKLALRNSGFARKIYEASDSALQLRDFYRVVSSPLLAKVTFNYPEDQVEEGTLSQTNFSTYFSGSELVVAGKLKSSELTGHLTAKSSNGTTSIPFGPLRVVPFPDWELAAHHRPERNYSDAGFMERLWAYLTIQQLLEKETAETLEGTNVTSPSKNKALDLALKVRLPF</sequence>
<dbReference type="PANTHER" id="PTHR10338:SF108">
    <property type="entry name" value="INTER-ALPHA-TRYPSIN INHIBITOR HEAVY CHAIN H4-LIKE PROTEIN"/>
    <property type="match status" value="1"/>
</dbReference>
<accession>A0ABQ9GJ54</accession>